<sequence length="205" mass="23124">MKVLAHWERLVVIGIMTFLTVVLVVGYVISERQQYRMLHPTYSEQHSAGPAINQLVGAAIENYESVIDAESQNLDCTLQHCGTSSKSIPGVPADRALFTEAERFLLGWWPGAKSASTIRIYSVAQRPDKTVEAIVDVTITKCAYPETKNPYMVMTDPHRMILVPSTLNRHEYVVVEDVILDRHEAQEYPESFQPLYLGKGKETRC</sequence>
<gene>
    <name evidence="2" type="ORF">CORMATOL_02171</name>
</gene>
<keyword evidence="1" id="KW-0472">Membrane</keyword>
<dbReference type="HOGENOM" id="CLU_103677_0_0_11"/>
<organism evidence="2 3">
    <name type="scientific">Corynebacterium matruchotii ATCC 33806</name>
    <dbReference type="NCBI Taxonomy" id="566549"/>
    <lineage>
        <taxon>Bacteria</taxon>
        <taxon>Bacillati</taxon>
        <taxon>Actinomycetota</taxon>
        <taxon>Actinomycetes</taxon>
        <taxon>Mycobacteriales</taxon>
        <taxon>Corynebacteriaceae</taxon>
        <taxon>Corynebacterium</taxon>
    </lineage>
</organism>
<name>C0E595_9CORY</name>
<evidence type="ECO:0000313" key="3">
    <source>
        <dbReference type="Proteomes" id="UP000006247"/>
    </source>
</evidence>
<reference evidence="2 3" key="1">
    <citation type="submission" date="2009-01" db="EMBL/GenBank/DDBJ databases">
        <authorList>
            <person name="Fulton L."/>
            <person name="Clifton S."/>
            <person name="Chinwalla A.T."/>
            <person name="Mitreva M."/>
            <person name="Sodergren E."/>
            <person name="Weinstock G."/>
            <person name="Clifton S."/>
            <person name="Dooling D.J."/>
            <person name="Fulton B."/>
            <person name="Minx P."/>
            <person name="Pepin K.H."/>
            <person name="Johnson M."/>
            <person name="Bhonagiri V."/>
            <person name="Nash W.E."/>
            <person name="Mardis E.R."/>
            <person name="Wilson R.K."/>
        </authorList>
    </citation>
    <scope>NUCLEOTIDE SEQUENCE [LARGE SCALE GENOMIC DNA]</scope>
    <source>
        <strain evidence="2 3">ATCC 33806</strain>
    </source>
</reference>
<dbReference type="AlphaFoldDB" id="C0E595"/>
<dbReference type="EMBL" id="ACEB01000031">
    <property type="protein sequence ID" value="EEG26280.1"/>
    <property type="molecule type" value="Genomic_DNA"/>
</dbReference>
<accession>C0E595</accession>
<feature type="transmembrane region" description="Helical" evidence="1">
    <location>
        <begin position="6"/>
        <end position="29"/>
    </location>
</feature>
<protein>
    <submittedName>
        <fullName evidence="2">Uncharacterized protein</fullName>
    </submittedName>
</protein>
<comment type="caution">
    <text evidence="2">The sequence shown here is derived from an EMBL/GenBank/DDBJ whole genome shotgun (WGS) entry which is preliminary data.</text>
</comment>
<keyword evidence="1" id="KW-1133">Transmembrane helix</keyword>
<keyword evidence="1" id="KW-0812">Transmembrane</keyword>
<proteinExistence type="predicted"/>
<evidence type="ECO:0000313" key="2">
    <source>
        <dbReference type="EMBL" id="EEG26280.1"/>
    </source>
</evidence>
<dbReference type="Proteomes" id="UP000006247">
    <property type="component" value="Unassembled WGS sequence"/>
</dbReference>
<evidence type="ECO:0000256" key="1">
    <source>
        <dbReference type="SAM" id="Phobius"/>
    </source>
</evidence>